<accession>A0A438GGA7</accession>
<keyword evidence="1" id="KW-0472">Membrane</keyword>
<reference evidence="2 3" key="1">
    <citation type="journal article" date="2018" name="PLoS Genet.">
        <title>Population sequencing reveals clonal diversity and ancestral inbreeding in the grapevine cultivar Chardonnay.</title>
        <authorList>
            <person name="Roach M.J."/>
            <person name="Johnson D.L."/>
            <person name="Bohlmann J."/>
            <person name="van Vuuren H.J."/>
            <person name="Jones S.J."/>
            <person name="Pretorius I.S."/>
            <person name="Schmidt S.A."/>
            <person name="Borneman A.R."/>
        </authorList>
    </citation>
    <scope>NUCLEOTIDE SEQUENCE [LARGE SCALE GENOMIC DNA]</scope>
    <source>
        <strain evidence="3">cv. Chardonnay</strain>
        <tissue evidence="2">Leaf</tissue>
    </source>
</reference>
<proteinExistence type="predicted"/>
<name>A0A438GGA7_VITVI</name>
<dbReference type="AlphaFoldDB" id="A0A438GGA7"/>
<evidence type="ECO:0000313" key="3">
    <source>
        <dbReference type="Proteomes" id="UP000288805"/>
    </source>
</evidence>
<evidence type="ECO:0000313" key="2">
    <source>
        <dbReference type="EMBL" id="RVW71244.1"/>
    </source>
</evidence>
<feature type="transmembrane region" description="Helical" evidence="1">
    <location>
        <begin position="21"/>
        <end position="44"/>
    </location>
</feature>
<dbReference type="Proteomes" id="UP000288805">
    <property type="component" value="Unassembled WGS sequence"/>
</dbReference>
<keyword evidence="1" id="KW-1133">Transmembrane helix</keyword>
<dbReference type="EMBL" id="QGNW01000443">
    <property type="protein sequence ID" value="RVW71244.1"/>
    <property type="molecule type" value="Genomic_DNA"/>
</dbReference>
<keyword evidence="1" id="KW-0812">Transmembrane</keyword>
<evidence type="ECO:0008006" key="4">
    <source>
        <dbReference type="Google" id="ProtNLM"/>
    </source>
</evidence>
<gene>
    <name evidence="2" type="ORF">CK203_058804</name>
</gene>
<sequence length="72" mass="8603">MQENESLRNFMKRFRQAVLQVKSYIMNAILQIFKWSISPSILFFESLAKKLSTSMDDMFRQADKYVMLEDDV</sequence>
<comment type="caution">
    <text evidence="2">The sequence shown here is derived from an EMBL/GenBank/DDBJ whole genome shotgun (WGS) entry which is preliminary data.</text>
</comment>
<organism evidence="2 3">
    <name type="scientific">Vitis vinifera</name>
    <name type="common">Grape</name>
    <dbReference type="NCBI Taxonomy" id="29760"/>
    <lineage>
        <taxon>Eukaryota</taxon>
        <taxon>Viridiplantae</taxon>
        <taxon>Streptophyta</taxon>
        <taxon>Embryophyta</taxon>
        <taxon>Tracheophyta</taxon>
        <taxon>Spermatophyta</taxon>
        <taxon>Magnoliopsida</taxon>
        <taxon>eudicotyledons</taxon>
        <taxon>Gunneridae</taxon>
        <taxon>Pentapetalae</taxon>
        <taxon>rosids</taxon>
        <taxon>Vitales</taxon>
        <taxon>Vitaceae</taxon>
        <taxon>Viteae</taxon>
        <taxon>Vitis</taxon>
    </lineage>
</organism>
<protein>
    <recommendedName>
        <fullName evidence="4">Retrotransposon gag domain-containing protein</fullName>
    </recommendedName>
</protein>
<evidence type="ECO:0000256" key="1">
    <source>
        <dbReference type="SAM" id="Phobius"/>
    </source>
</evidence>